<feature type="signal peptide" evidence="2">
    <location>
        <begin position="1"/>
        <end position="28"/>
    </location>
</feature>
<evidence type="ECO:0000256" key="1">
    <source>
        <dbReference type="SAM" id="MobiDB-lite"/>
    </source>
</evidence>
<evidence type="ECO:0000313" key="4">
    <source>
        <dbReference type="Proteomes" id="UP000516134"/>
    </source>
</evidence>
<reference evidence="3 4" key="1">
    <citation type="submission" date="2020-08" db="EMBL/GenBank/DDBJ databases">
        <title>Genome sequence of Sphingomonas daechungensis KACC 18115T.</title>
        <authorList>
            <person name="Hyun D.-W."/>
            <person name="Bae J.-W."/>
        </authorList>
    </citation>
    <scope>NUCLEOTIDE SEQUENCE [LARGE SCALE GENOMIC DNA]</scope>
    <source>
        <strain evidence="3 4">KACC 18115</strain>
    </source>
</reference>
<name>A0ABX6T3F6_9SPHN</name>
<feature type="region of interest" description="Disordered" evidence="1">
    <location>
        <begin position="179"/>
        <end position="219"/>
    </location>
</feature>
<evidence type="ECO:0000256" key="2">
    <source>
        <dbReference type="SAM" id="SignalP"/>
    </source>
</evidence>
<feature type="compositionally biased region" description="Low complexity" evidence="1">
    <location>
        <begin position="44"/>
        <end position="58"/>
    </location>
</feature>
<protein>
    <recommendedName>
        <fullName evidence="5">LPXTG cell wall anchor domain-containing protein</fullName>
    </recommendedName>
</protein>
<feature type="region of interest" description="Disordered" evidence="1">
    <location>
        <begin position="44"/>
        <end position="112"/>
    </location>
</feature>
<evidence type="ECO:0000313" key="3">
    <source>
        <dbReference type="EMBL" id="QNP44195.1"/>
    </source>
</evidence>
<evidence type="ECO:0008006" key="5">
    <source>
        <dbReference type="Google" id="ProtNLM"/>
    </source>
</evidence>
<feature type="compositionally biased region" description="Low complexity" evidence="1">
    <location>
        <begin position="69"/>
        <end position="91"/>
    </location>
</feature>
<keyword evidence="4" id="KW-1185">Reference proteome</keyword>
<organism evidence="3 4">
    <name type="scientific">Sphingomonas daechungensis</name>
    <dbReference type="NCBI Taxonomy" id="1176646"/>
    <lineage>
        <taxon>Bacteria</taxon>
        <taxon>Pseudomonadati</taxon>
        <taxon>Pseudomonadota</taxon>
        <taxon>Alphaproteobacteria</taxon>
        <taxon>Sphingomonadales</taxon>
        <taxon>Sphingomonadaceae</taxon>
        <taxon>Sphingomonas</taxon>
    </lineage>
</organism>
<dbReference type="EMBL" id="CP060780">
    <property type="protein sequence ID" value="QNP44195.1"/>
    <property type="molecule type" value="Genomic_DNA"/>
</dbReference>
<gene>
    <name evidence="3" type="ORF">H9L15_06785</name>
</gene>
<proteinExistence type="predicted"/>
<dbReference type="Proteomes" id="UP000516134">
    <property type="component" value="Chromosome"/>
</dbReference>
<feature type="compositionally biased region" description="Polar residues" evidence="1">
    <location>
        <begin position="294"/>
        <end position="314"/>
    </location>
</feature>
<dbReference type="RefSeq" id="WP_187715616.1">
    <property type="nucleotide sequence ID" value="NZ_CP060780.1"/>
</dbReference>
<feature type="region of interest" description="Disordered" evidence="1">
    <location>
        <begin position="269"/>
        <end position="314"/>
    </location>
</feature>
<sequence length="314" mass="32635">MMSTRKTYRLGTTAIAAVLALSATQVAAQEAPATEAPVIETPTVTTTAPTTTEPVTTVDPLAPAAEPEVTTSDTESAASTAEPTEAAPAKTVAKKSAPKPAPSTRVSSVRTPAVTAVDEPAEIAAAPVPAAPAPEPVAEPSAQVADATAADKPNLDEAVPLAGGAGAVILALAGAGMAVRRRKRREDEEEFEQSWTEERAVEADVAQEPEPVWDPPIVEPKAAPVIATTEVSDDFDTSKFGRHVQAAYAGPTPENPSLSLRKRLKIAGELDRRERLNGNVPAGPATLPRAEAPQSKNFMFSGAPSHQKQPEPQF</sequence>
<keyword evidence="2" id="KW-0732">Signal</keyword>
<feature type="chain" id="PRO_5046562611" description="LPXTG cell wall anchor domain-containing protein" evidence="2">
    <location>
        <begin position="29"/>
        <end position="314"/>
    </location>
</feature>
<accession>A0ABX6T3F6</accession>